<feature type="repeat" description="ANK" evidence="3">
    <location>
        <begin position="774"/>
        <end position="806"/>
    </location>
</feature>
<protein>
    <submittedName>
        <fullName evidence="6">Uncharacterized protein</fullName>
    </submittedName>
</protein>
<dbReference type="PROSITE" id="PS50088">
    <property type="entry name" value="ANK_REPEAT"/>
    <property type="match status" value="9"/>
</dbReference>
<dbReference type="InterPro" id="IPR002110">
    <property type="entry name" value="Ankyrin_rpt"/>
</dbReference>
<reference evidence="6 7" key="1">
    <citation type="submission" date="2019-06" db="EMBL/GenBank/DDBJ databases">
        <authorList>
            <person name="Palmer J.M."/>
        </authorList>
    </citation>
    <scope>NUCLEOTIDE SEQUENCE [LARGE SCALE GENOMIC DNA]</scope>
    <source>
        <strain evidence="6 7">TWF106</strain>
    </source>
</reference>
<feature type="repeat" description="ANK" evidence="3">
    <location>
        <begin position="707"/>
        <end position="739"/>
    </location>
</feature>
<evidence type="ECO:0000259" key="5">
    <source>
        <dbReference type="Pfam" id="PF24883"/>
    </source>
</evidence>
<dbReference type="Pfam" id="PF23239">
    <property type="entry name" value="DUF7069"/>
    <property type="match status" value="1"/>
</dbReference>
<dbReference type="InterPro" id="IPR027417">
    <property type="entry name" value="P-loop_NTPase"/>
</dbReference>
<evidence type="ECO:0000313" key="6">
    <source>
        <dbReference type="EMBL" id="KAF3221101.1"/>
    </source>
</evidence>
<dbReference type="EMBL" id="WIWS01000030">
    <property type="protein sequence ID" value="KAF3221101.1"/>
    <property type="molecule type" value="Genomic_DNA"/>
</dbReference>
<dbReference type="SUPFAM" id="SSF52540">
    <property type="entry name" value="P-loop containing nucleoside triphosphate hydrolases"/>
    <property type="match status" value="1"/>
</dbReference>
<evidence type="ECO:0000256" key="3">
    <source>
        <dbReference type="PROSITE-ProRule" id="PRU00023"/>
    </source>
</evidence>
<feature type="domain" description="Nephrocystin 3-like N-terminal" evidence="5">
    <location>
        <begin position="63"/>
        <end position="229"/>
    </location>
</feature>
<dbReference type="PANTHER" id="PTHR24198:SF165">
    <property type="entry name" value="ANKYRIN REPEAT-CONTAINING PROTEIN-RELATED"/>
    <property type="match status" value="1"/>
</dbReference>
<comment type="caution">
    <text evidence="6">The sequence shown here is derived from an EMBL/GenBank/DDBJ whole genome shotgun (WGS) entry which is preliminary data.</text>
</comment>
<evidence type="ECO:0000256" key="1">
    <source>
        <dbReference type="ARBA" id="ARBA00022737"/>
    </source>
</evidence>
<sequence length="1019" mass="114115">MDENTINNTGSHIALQGSINNNGIININNVGAARGNKEIKILRTLYKSLEKNRKDRNPDRIPGTCEWLIAHPLFREWRASKSSKMLWISADPGCGKSVLAKYLVDSVLTTTKFRTTCYFFFKDDFEGQGRVTTALCCILFQLFEAKGFLLCKTIIERFDIAGEGFAGSFSELWNALLVAAKEENAGEIVCVLDAIDECKNSDRSQLTRELHKLYSTGTDFNLKFLLTSRSYREIRQGFQRLEVRGSSFIHLQGESEDDMEKISHDIGIFIEARVQDIGDKLKLAKNERSLLLERLKSIPNRTYLWVYLILDLIEGDRNINVNINRSRIIDVTSHLPETLGGAYERILSKSCNSEEAKRLLQIVIAAQRPLTLQEMSLALALKDNHQSYSSLDLRPEERFRDDEFLVRNGQSSPPQNAYRNIQWKNSLQLRDSHQILTDVCIRHLLFAELESNPLAKDMVVSEYVKNYIFLDYSAKYWTTHLQESQIEFEFDNTAVQRILGLCDTSSKCCLTWLRVHWAGTNTDFPENISTLMVASYFGLAAVVRLLLGSSSSIDLNSRDDRYGRSALSWAAGNGFDAVIKHLLKGPLWKGIWLPFRGAVLVDSMDKYHRTPLVYAVLNRQVTVVKQLLGAGARVDLKDDVGGTPLSYAICSGQDEIIKLLFKNRTNADSKNDIAMTLLFSAARKGHEDVVKLLLEIAEVSPDIKDSDGWTPLQWAAEYGHKGIARLLVEKGANIESKDSEYGHTPVSSVARNKCDAVVQLPVDQGADIKVKKERGYTPLIRAAANGHEAVVRLLVENGADIEAKDDGNHTALLRAAGDGYTAIVRLLVDRGADIEAKDSEYNDTPLLWAAQNGHETVVRLLVDRGADIETKDKYNYTPLLQAAQDGHEMVVELLVERGANMEAKDKYGYTPLLRAAANGHEAIVRLLMENGADIEAKDDGNHTALLRAAGDGYTAIVRLLVDRGADTEAKDSEYNDTPLLRERGGQRSIQLQAAIMGFTELVWEDRPTSGKSRRKHIEK</sequence>
<name>A0A7C8UV52_ORBOL</name>
<dbReference type="InterPro" id="IPR036770">
    <property type="entry name" value="Ankyrin_rpt-contain_sf"/>
</dbReference>
<dbReference type="SUPFAM" id="SSF140860">
    <property type="entry name" value="Pseudo ankyrin repeat-like"/>
    <property type="match status" value="1"/>
</dbReference>
<evidence type="ECO:0000256" key="2">
    <source>
        <dbReference type="ARBA" id="ARBA00023043"/>
    </source>
</evidence>
<organism evidence="6 7">
    <name type="scientific">Orbilia oligospora</name>
    <name type="common">Nematode-trapping fungus</name>
    <name type="synonym">Arthrobotrys oligospora</name>
    <dbReference type="NCBI Taxonomy" id="2813651"/>
    <lineage>
        <taxon>Eukaryota</taxon>
        <taxon>Fungi</taxon>
        <taxon>Dikarya</taxon>
        <taxon>Ascomycota</taxon>
        <taxon>Pezizomycotina</taxon>
        <taxon>Orbiliomycetes</taxon>
        <taxon>Orbiliales</taxon>
        <taxon>Orbiliaceae</taxon>
        <taxon>Orbilia</taxon>
    </lineage>
</organism>
<feature type="repeat" description="ANK" evidence="3">
    <location>
        <begin position="640"/>
        <end position="672"/>
    </location>
</feature>
<dbReference type="SUPFAM" id="SSF48403">
    <property type="entry name" value="Ankyrin repeat"/>
    <property type="match status" value="1"/>
</dbReference>
<dbReference type="InterPro" id="IPR056884">
    <property type="entry name" value="NPHP3-like_N"/>
</dbReference>
<evidence type="ECO:0000313" key="7">
    <source>
        <dbReference type="Proteomes" id="UP000472727"/>
    </source>
</evidence>
<keyword evidence="2 3" id="KW-0040">ANK repeat</keyword>
<gene>
    <name evidence="6" type="ORF">TWF106_006426</name>
</gene>
<dbReference type="SMART" id="SM00248">
    <property type="entry name" value="ANK"/>
    <property type="match status" value="14"/>
</dbReference>
<dbReference type="AlphaFoldDB" id="A0A7C8UV52"/>
<feature type="domain" description="DUF7069" evidence="4">
    <location>
        <begin position="262"/>
        <end position="314"/>
    </location>
</feature>
<feature type="repeat" description="ANK" evidence="3">
    <location>
        <begin position="940"/>
        <end position="972"/>
    </location>
</feature>
<dbReference type="InterPro" id="IPR055497">
    <property type="entry name" value="DUF7069"/>
</dbReference>
<dbReference type="Pfam" id="PF00023">
    <property type="entry name" value="Ank"/>
    <property type="match status" value="2"/>
</dbReference>
<evidence type="ECO:0000259" key="4">
    <source>
        <dbReference type="Pfam" id="PF23239"/>
    </source>
</evidence>
<dbReference type="Gene3D" id="1.25.40.20">
    <property type="entry name" value="Ankyrin repeat-containing domain"/>
    <property type="match status" value="5"/>
</dbReference>
<dbReference type="Gene3D" id="3.40.50.300">
    <property type="entry name" value="P-loop containing nucleotide triphosphate hydrolases"/>
    <property type="match status" value="1"/>
</dbReference>
<keyword evidence="1" id="KW-0677">Repeat</keyword>
<dbReference type="PANTHER" id="PTHR24198">
    <property type="entry name" value="ANKYRIN REPEAT AND PROTEIN KINASE DOMAIN-CONTAINING PROTEIN"/>
    <property type="match status" value="1"/>
</dbReference>
<accession>A0A7C8UV52</accession>
<dbReference type="Pfam" id="PF12796">
    <property type="entry name" value="Ank_2"/>
    <property type="match status" value="4"/>
</dbReference>
<feature type="repeat" description="ANK" evidence="3">
    <location>
        <begin position="807"/>
        <end position="839"/>
    </location>
</feature>
<proteinExistence type="predicted"/>
<dbReference type="PROSITE" id="PS50297">
    <property type="entry name" value="ANK_REP_REGION"/>
    <property type="match status" value="9"/>
</dbReference>
<dbReference type="PRINTS" id="PR01415">
    <property type="entry name" value="ANKYRIN"/>
</dbReference>
<feature type="repeat" description="ANK" evidence="3">
    <location>
        <begin position="607"/>
        <end position="639"/>
    </location>
</feature>
<feature type="repeat" description="ANK" evidence="3">
    <location>
        <begin position="874"/>
        <end position="906"/>
    </location>
</feature>
<feature type="repeat" description="ANK" evidence="3">
    <location>
        <begin position="841"/>
        <end position="873"/>
    </location>
</feature>
<dbReference type="Proteomes" id="UP000472727">
    <property type="component" value="Unassembled WGS sequence"/>
</dbReference>
<dbReference type="Pfam" id="PF24883">
    <property type="entry name" value="NPHP3_N"/>
    <property type="match status" value="1"/>
</dbReference>
<feature type="repeat" description="ANK" evidence="3">
    <location>
        <begin position="907"/>
        <end position="939"/>
    </location>
</feature>